<dbReference type="RefSeq" id="WP_413780936.1">
    <property type="nucleotide sequence ID" value="NZ_JAUOZS010000001.1"/>
</dbReference>
<dbReference type="EMBL" id="JAUOZS010000001">
    <property type="protein sequence ID" value="MDT8902456.1"/>
    <property type="molecule type" value="Genomic_DNA"/>
</dbReference>
<evidence type="ECO:0000259" key="4">
    <source>
        <dbReference type="PROSITE" id="PS51379"/>
    </source>
</evidence>
<evidence type="ECO:0000313" key="5">
    <source>
        <dbReference type="EMBL" id="MDT8902456.1"/>
    </source>
</evidence>
<dbReference type="Gene3D" id="3.30.70.20">
    <property type="match status" value="1"/>
</dbReference>
<dbReference type="InterPro" id="IPR017896">
    <property type="entry name" value="4Fe4S_Fe-S-bd"/>
</dbReference>
<sequence>MSAKLATCGYLSADELAACLPASERMAKGPVAVIECVQDIPCNPCEQACPVHAITVGVPITSLPVLDAAKCIGCGVCIARCPGLAIFVIDGSRPGGEGTVQLPYEAWPLPQPGDAVVALDRRGQRVGDGTVEKVLNATAQDHTAVVTVRVPKELLNTVRAISVEGRAQS</sequence>
<comment type="caution">
    <text evidence="5">The sequence shown here is derived from an EMBL/GenBank/DDBJ whole genome shotgun (WGS) entry which is preliminary data.</text>
</comment>
<accession>A0ABU3P083</accession>
<dbReference type="PROSITE" id="PS51379">
    <property type="entry name" value="4FE4S_FER_2"/>
    <property type="match status" value="1"/>
</dbReference>
<evidence type="ECO:0000256" key="1">
    <source>
        <dbReference type="ARBA" id="ARBA00022723"/>
    </source>
</evidence>
<feature type="domain" description="4Fe-4S ferredoxin-type" evidence="4">
    <location>
        <begin position="62"/>
        <end position="91"/>
    </location>
</feature>
<dbReference type="Proteomes" id="UP001254848">
    <property type="component" value="Unassembled WGS sequence"/>
</dbReference>
<organism evidence="5 6">
    <name type="scientific">Anaeroselena agilis</name>
    <dbReference type="NCBI Taxonomy" id="3063788"/>
    <lineage>
        <taxon>Bacteria</taxon>
        <taxon>Bacillati</taxon>
        <taxon>Bacillota</taxon>
        <taxon>Negativicutes</taxon>
        <taxon>Acetonemataceae</taxon>
        <taxon>Anaeroselena</taxon>
    </lineage>
</organism>
<protein>
    <submittedName>
        <fullName evidence="5">4Fe-4S binding protein</fullName>
    </submittedName>
</protein>
<dbReference type="Pfam" id="PF12838">
    <property type="entry name" value="Fer4_7"/>
    <property type="match status" value="1"/>
</dbReference>
<dbReference type="SUPFAM" id="SSF54862">
    <property type="entry name" value="4Fe-4S ferredoxins"/>
    <property type="match status" value="1"/>
</dbReference>
<proteinExistence type="predicted"/>
<keyword evidence="3" id="KW-0411">Iron-sulfur</keyword>
<evidence type="ECO:0000256" key="3">
    <source>
        <dbReference type="ARBA" id="ARBA00023014"/>
    </source>
</evidence>
<reference evidence="5 6" key="1">
    <citation type="submission" date="2023-07" db="EMBL/GenBank/DDBJ databases">
        <title>The novel representative of Negativicutes class, Anaeroselena agilis gen. nov. sp. nov.</title>
        <authorList>
            <person name="Prokofeva M.I."/>
            <person name="Elcheninov A.G."/>
            <person name="Klyukina A."/>
            <person name="Kublanov I.V."/>
            <person name="Frolov E.N."/>
            <person name="Podosokorskaya O.A."/>
        </authorList>
    </citation>
    <scope>NUCLEOTIDE SEQUENCE [LARGE SCALE GENOMIC DNA]</scope>
    <source>
        <strain evidence="5 6">4137-cl</strain>
    </source>
</reference>
<name>A0ABU3P083_9FIRM</name>
<gene>
    <name evidence="5" type="ORF">Q4T40_14495</name>
</gene>
<keyword evidence="6" id="KW-1185">Reference proteome</keyword>
<keyword evidence="1" id="KW-0479">Metal-binding</keyword>
<dbReference type="InterPro" id="IPR017900">
    <property type="entry name" value="4Fe4S_Fe_S_CS"/>
</dbReference>
<evidence type="ECO:0000256" key="2">
    <source>
        <dbReference type="ARBA" id="ARBA00023004"/>
    </source>
</evidence>
<keyword evidence="2" id="KW-0408">Iron</keyword>
<dbReference type="PROSITE" id="PS00198">
    <property type="entry name" value="4FE4S_FER_1"/>
    <property type="match status" value="1"/>
</dbReference>
<evidence type="ECO:0000313" key="6">
    <source>
        <dbReference type="Proteomes" id="UP001254848"/>
    </source>
</evidence>